<feature type="compositionally biased region" description="Polar residues" evidence="1">
    <location>
        <begin position="1"/>
        <end position="12"/>
    </location>
</feature>
<dbReference type="EMBL" id="JAVHJO010000016">
    <property type="protein sequence ID" value="KAK6526637.1"/>
    <property type="molecule type" value="Genomic_DNA"/>
</dbReference>
<name>A0AAV9WV75_9PEZI</name>
<dbReference type="InterPro" id="IPR029063">
    <property type="entry name" value="SAM-dependent_MTases_sf"/>
</dbReference>
<dbReference type="PANTHER" id="PTHR43591:SF24">
    <property type="entry name" value="2-METHOXY-6-POLYPRENYL-1,4-BENZOQUINOL METHYLASE, MITOCHONDRIAL"/>
    <property type="match status" value="1"/>
</dbReference>
<dbReference type="Gene3D" id="3.40.50.150">
    <property type="entry name" value="Vaccinia Virus protein VP39"/>
    <property type="match status" value="1"/>
</dbReference>
<evidence type="ECO:0000256" key="1">
    <source>
        <dbReference type="SAM" id="MobiDB-lite"/>
    </source>
</evidence>
<dbReference type="SUPFAM" id="SSF53335">
    <property type="entry name" value="S-adenosyl-L-methionine-dependent methyltransferases"/>
    <property type="match status" value="1"/>
</dbReference>
<reference evidence="2 3" key="1">
    <citation type="submission" date="2019-10" db="EMBL/GenBank/DDBJ databases">
        <authorList>
            <person name="Palmer J.M."/>
        </authorList>
    </citation>
    <scope>NUCLEOTIDE SEQUENCE [LARGE SCALE GENOMIC DNA]</scope>
    <source>
        <strain evidence="2 3">TWF694</strain>
    </source>
</reference>
<keyword evidence="3" id="KW-1185">Reference proteome</keyword>
<dbReference type="CDD" id="cd02440">
    <property type="entry name" value="AdoMet_MTases"/>
    <property type="match status" value="1"/>
</dbReference>
<comment type="caution">
    <text evidence="2">The sequence shown here is derived from an EMBL/GenBank/DDBJ whole genome shotgun (WGS) entry which is preliminary data.</text>
</comment>
<evidence type="ECO:0008006" key="4">
    <source>
        <dbReference type="Google" id="ProtNLM"/>
    </source>
</evidence>
<sequence length="176" mass="19186">MATRSSPSNSKSPKGASPRSLGSSPPATTDVLGDVTTTLHPEIEAESYSDSAYSDSDLESFTTSLKTSVLNYVYENGRRYHSLDMGNKYFMPNDESESDRLDLSHHLMTIIQKGDLHAAPIGDDPQKILDIGTGTGIWAIEMADKYPSAHVLGVDISPIQPRWVPPKQVHNLDGND</sequence>
<accession>A0AAV9WV75</accession>
<feature type="region of interest" description="Disordered" evidence="1">
    <location>
        <begin position="1"/>
        <end position="35"/>
    </location>
</feature>
<dbReference type="Proteomes" id="UP001365542">
    <property type="component" value="Unassembled WGS sequence"/>
</dbReference>
<dbReference type="AlphaFoldDB" id="A0AAV9WV75"/>
<dbReference type="PANTHER" id="PTHR43591">
    <property type="entry name" value="METHYLTRANSFERASE"/>
    <property type="match status" value="1"/>
</dbReference>
<dbReference type="Pfam" id="PF13489">
    <property type="entry name" value="Methyltransf_23"/>
    <property type="match status" value="1"/>
</dbReference>
<gene>
    <name evidence="2" type="ORF">TWF694_005218</name>
</gene>
<dbReference type="GO" id="GO:0008168">
    <property type="term" value="F:methyltransferase activity"/>
    <property type="evidence" value="ECO:0007669"/>
    <property type="project" value="TreeGrafter"/>
</dbReference>
<organism evidence="2 3">
    <name type="scientific">Orbilia ellipsospora</name>
    <dbReference type="NCBI Taxonomy" id="2528407"/>
    <lineage>
        <taxon>Eukaryota</taxon>
        <taxon>Fungi</taxon>
        <taxon>Dikarya</taxon>
        <taxon>Ascomycota</taxon>
        <taxon>Pezizomycotina</taxon>
        <taxon>Orbiliomycetes</taxon>
        <taxon>Orbiliales</taxon>
        <taxon>Orbiliaceae</taxon>
        <taxon>Orbilia</taxon>
    </lineage>
</organism>
<evidence type="ECO:0000313" key="2">
    <source>
        <dbReference type="EMBL" id="KAK6526637.1"/>
    </source>
</evidence>
<proteinExistence type="predicted"/>
<protein>
    <recommendedName>
        <fullName evidence="4">Methyltransferase domain-containing protein</fullName>
    </recommendedName>
</protein>
<evidence type="ECO:0000313" key="3">
    <source>
        <dbReference type="Proteomes" id="UP001365542"/>
    </source>
</evidence>